<dbReference type="GO" id="GO:0005737">
    <property type="term" value="C:cytoplasm"/>
    <property type="evidence" value="ECO:0007669"/>
    <property type="project" value="TreeGrafter"/>
</dbReference>
<organism evidence="2 3">
    <name type="scientific">Rouxiella silvae</name>
    <dbReference type="NCBI Taxonomy" id="1646373"/>
    <lineage>
        <taxon>Bacteria</taxon>
        <taxon>Pseudomonadati</taxon>
        <taxon>Pseudomonadota</taxon>
        <taxon>Gammaproteobacteria</taxon>
        <taxon>Enterobacterales</taxon>
        <taxon>Yersiniaceae</taxon>
        <taxon>Rouxiella</taxon>
    </lineage>
</organism>
<dbReference type="EMBL" id="JADMKS010000001">
    <property type="protein sequence ID" value="MBF6635756.1"/>
    <property type="molecule type" value="Genomic_DNA"/>
</dbReference>
<evidence type="ECO:0000259" key="1">
    <source>
        <dbReference type="PROSITE" id="PS00125"/>
    </source>
</evidence>
<reference evidence="2" key="2">
    <citation type="submission" date="2022-09" db="EMBL/GenBank/DDBJ databases">
        <title>Rouxiella aceris sp. nov., isolated from tree sap and emended description of the genus Rhouxiella.</title>
        <authorList>
            <person name="Kim I.S."/>
        </authorList>
    </citation>
    <scope>NUCLEOTIDE SEQUENCE</scope>
    <source>
        <strain evidence="2">SAP-2</strain>
    </source>
</reference>
<protein>
    <submittedName>
        <fullName evidence="2">Metallophosphoesterase</fullName>
    </submittedName>
</protein>
<dbReference type="GO" id="GO:0008803">
    <property type="term" value="F:bis(5'-nucleosyl)-tetraphosphatase (symmetrical) activity"/>
    <property type="evidence" value="ECO:0007669"/>
    <property type="project" value="TreeGrafter"/>
</dbReference>
<dbReference type="Pfam" id="PF00149">
    <property type="entry name" value="Metallophos"/>
    <property type="match status" value="1"/>
</dbReference>
<evidence type="ECO:0000313" key="2">
    <source>
        <dbReference type="EMBL" id="MBF6635756.1"/>
    </source>
</evidence>
<proteinExistence type="predicted"/>
<dbReference type="GO" id="GO:0016791">
    <property type="term" value="F:phosphatase activity"/>
    <property type="evidence" value="ECO:0007669"/>
    <property type="project" value="TreeGrafter"/>
</dbReference>
<dbReference type="InterPro" id="IPR029052">
    <property type="entry name" value="Metallo-depent_PP-like"/>
</dbReference>
<dbReference type="PANTHER" id="PTHR42850">
    <property type="entry name" value="METALLOPHOSPHOESTERASE"/>
    <property type="match status" value="1"/>
</dbReference>
<feature type="domain" description="Serine/threonine specific protein phosphatases" evidence="1">
    <location>
        <begin position="75"/>
        <end position="80"/>
    </location>
</feature>
<reference evidence="2" key="1">
    <citation type="submission" date="2020-11" db="EMBL/GenBank/DDBJ databases">
        <authorList>
            <person name="Lee S.D."/>
        </authorList>
    </citation>
    <scope>NUCLEOTIDE SEQUENCE</scope>
    <source>
        <strain evidence="2">SAP-2</strain>
    </source>
</reference>
<dbReference type="InterPro" id="IPR006186">
    <property type="entry name" value="Ser/Thr-sp_prot-phosphatase"/>
</dbReference>
<dbReference type="InterPro" id="IPR050126">
    <property type="entry name" value="Ap4A_hydrolase"/>
</dbReference>
<dbReference type="RefSeq" id="WP_194977543.1">
    <property type="nucleotide sequence ID" value="NZ_JADMKS010000001.1"/>
</dbReference>
<dbReference type="AlphaFoldDB" id="A0AA40WZ29"/>
<gene>
    <name evidence="2" type="ORF">ITX54_03645</name>
</gene>
<sequence>MSDRAKYQRIDGSQYRRVFVVGDIHGCLQQLNQALSAQHFCENEDLLLSVGDLIDRGEDSLSCLALINQPWFACVRGNHEQMAIEAVRGQNVERWLRNGGDWFYKLTSADEARARELITQAEQLPHIIEIDTREGLTVIAHADYPLTHYSRGQAVDAYEVIWSRQRLEDSKAGSVQPIDGAQRFFFGHTPVENVQQFANQFYIDTGAVFEGKLTLLQIQ</sequence>
<dbReference type="Gene3D" id="3.60.21.10">
    <property type="match status" value="1"/>
</dbReference>
<accession>A0AA40WZ29</accession>
<dbReference type="SUPFAM" id="SSF56300">
    <property type="entry name" value="Metallo-dependent phosphatases"/>
    <property type="match status" value="1"/>
</dbReference>
<dbReference type="Proteomes" id="UP000705283">
    <property type="component" value="Unassembled WGS sequence"/>
</dbReference>
<evidence type="ECO:0000313" key="3">
    <source>
        <dbReference type="Proteomes" id="UP000705283"/>
    </source>
</evidence>
<dbReference type="GO" id="GO:0110154">
    <property type="term" value="P:RNA decapping"/>
    <property type="evidence" value="ECO:0007669"/>
    <property type="project" value="TreeGrafter"/>
</dbReference>
<comment type="caution">
    <text evidence="2">The sequence shown here is derived from an EMBL/GenBank/DDBJ whole genome shotgun (WGS) entry which is preliminary data.</text>
</comment>
<dbReference type="PANTHER" id="PTHR42850:SF10">
    <property type="entry name" value="SERINE_THREONINE-PROTEIN PHOSPHATASE 1"/>
    <property type="match status" value="1"/>
</dbReference>
<name>A0AA40WZ29_9GAMM</name>
<dbReference type="InterPro" id="IPR004843">
    <property type="entry name" value="Calcineurin-like_PHP"/>
</dbReference>
<dbReference type="PROSITE" id="PS00125">
    <property type="entry name" value="SER_THR_PHOSPHATASE"/>
    <property type="match status" value="1"/>
</dbReference>